<evidence type="ECO:0000313" key="5">
    <source>
        <dbReference type="EMBL" id="KAA8524073.1"/>
    </source>
</evidence>
<keyword evidence="2" id="KW-0408">Iron</keyword>
<evidence type="ECO:0000256" key="1">
    <source>
        <dbReference type="ARBA" id="ARBA00022723"/>
    </source>
</evidence>
<evidence type="ECO:0000313" key="6">
    <source>
        <dbReference type="Proteomes" id="UP000325577"/>
    </source>
</evidence>
<feature type="domain" description="Non-haem dioxygenase N-terminal" evidence="4">
    <location>
        <begin position="6"/>
        <end position="66"/>
    </location>
</feature>
<keyword evidence="6" id="KW-1185">Reference proteome</keyword>
<evidence type="ECO:0000259" key="3">
    <source>
        <dbReference type="Pfam" id="PF03171"/>
    </source>
</evidence>
<dbReference type="Pfam" id="PF14226">
    <property type="entry name" value="DIOX_N"/>
    <property type="match status" value="1"/>
</dbReference>
<evidence type="ECO:0008006" key="7">
    <source>
        <dbReference type="Google" id="ProtNLM"/>
    </source>
</evidence>
<reference evidence="5 6" key="1">
    <citation type="submission" date="2019-09" db="EMBL/GenBank/DDBJ databases">
        <title>A chromosome-level genome assembly of the Chinese tupelo Nyssa sinensis.</title>
        <authorList>
            <person name="Yang X."/>
            <person name="Kang M."/>
            <person name="Yang Y."/>
            <person name="Xiong H."/>
            <person name="Wang M."/>
            <person name="Zhang Z."/>
            <person name="Wang Z."/>
            <person name="Wu H."/>
            <person name="Ma T."/>
            <person name="Liu J."/>
            <person name="Xi Z."/>
        </authorList>
    </citation>
    <scope>NUCLEOTIDE SEQUENCE [LARGE SCALE GENOMIC DNA]</scope>
    <source>
        <strain evidence="5">J267</strain>
        <tissue evidence="5">Leaf</tissue>
    </source>
</reference>
<gene>
    <name evidence="5" type="ORF">F0562_010496</name>
</gene>
<proteinExistence type="predicted"/>
<dbReference type="InterPro" id="IPR044861">
    <property type="entry name" value="IPNS-like_FE2OG_OXY"/>
</dbReference>
<dbReference type="InterPro" id="IPR050231">
    <property type="entry name" value="Iron_ascorbate_oxido_reductase"/>
</dbReference>
<dbReference type="Pfam" id="PF03171">
    <property type="entry name" value="2OG-FeII_Oxy"/>
    <property type="match status" value="1"/>
</dbReference>
<evidence type="ECO:0000256" key="2">
    <source>
        <dbReference type="ARBA" id="ARBA00023004"/>
    </source>
</evidence>
<name>A0A5J4ZZ24_9ASTE</name>
<dbReference type="AlphaFoldDB" id="A0A5J4ZZ24"/>
<dbReference type="InterPro" id="IPR027443">
    <property type="entry name" value="IPNS-like_sf"/>
</dbReference>
<accession>A0A5J4ZZ24</accession>
<dbReference type="EMBL" id="CM018047">
    <property type="protein sequence ID" value="KAA8524073.1"/>
    <property type="molecule type" value="Genomic_DNA"/>
</dbReference>
<dbReference type="Proteomes" id="UP000325577">
    <property type="component" value="Linkage Group LG4"/>
</dbReference>
<evidence type="ECO:0000259" key="4">
    <source>
        <dbReference type="Pfam" id="PF14226"/>
    </source>
</evidence>
<sequence length="222" mass="24625">MTSVCIPEIDMQDFERQSEKLIAACEEWGCFRIINHGIPISLMSEIKSVAQSLFDLPVEIKQRNADVVAGKAYSPRDMVNPLLEGLGIYDMASPGAVHKFCDQLNATPQQRETTLRYSHAVHELAQDIGQKLVESMGLGNELFKGWPRQFRLNKYHFTPQTIESNGSLMHTDVGFLTILQDDEIVSGLKVVDKKSGGLVPIHPMPSTLFVNIGDIGTVPGME</sequence>
<protein>
    <recommendedName>
        <fullName evidence="7">Fe2OG dioxygenase domain-containing protein</fullName>
    </recommendedName>
</protein>
<keyword evidence="1" id="KW-0479">Metal-binding</keyword>
<dbReference type="Gene3D" id="2.60.120.330">
    <property type="entry name" value="B-lactam Antibiotic, Isopenicillin N Synthase, Chain"/>
    <property type="match status" value="1"/>
</dbReference>
<dbReference type="InterPro" id="IPR026992">
    <property type="entry name" value="DIOX_N"/>
</dbReference>
<feature type="domain" description="Isopenicillin N synthase-like Fe(2+) 2OG dioxygenase" evidence="3">
    <location>
        <begin position="149"/>
        <end position="215"/>
    </location>
</feature>
<organism evidence="5 6">
    <name type="scientific">Nyssa sinensis</name>
    <dbReference type="NCBI Taxonomy" id="561372"/>
    <lineage>
        <taxon>Eukaryota</taxon>
        <taxon>Viridiplantae</taxon>
        <taxon>Streptophyta</taxon>
        <taxon>Embryophyta</taxon>
        <taxon>Tracheophyta</taxon>
        <taxon>Spermatophyta</taxon>
        <taxon>Magnoliopsida</taxon>
        <taxon>eudicotyledons</taxon>
        <taxon>Gunneridae</taxon>
        <taxon>Pentapetalae</taxon>
        <taxon>asterids</taxon>
        <taxon>Cornales</taxon>
        <taxon>Nyssaceae</taxon>
        <taxon>Nyssa</taxon>
    </lineage>
</organism>
<dbReference type="OrthoDB" id="1669232at2759"/>
<dbReference type="GO" id="GO:0046872">
    <property type="term" value="F:metal ion binding"/>
    <property type="evidence" value="ECO:0007669"/>
    <property type="project" value="UniProtKB-KW"/>
</dbReference>
<dbReference type="PANTHER" id="PTHR47990">
    <property type="entry name" value="2-OXOGLUTARATE (2OG) AND FE(II)-DEPENDENT OXYGENASE SUPERFAMILY PROTEIN-RELATED"/>
    <property type="match status" value="1"/>
</dbReference>
<dbReference type="SUPFAM" id="SSF51197">
    <property type="entry name" value="Clavaminate synthase-like"/>
    <property type="match status" value="1"/>
</dbReference>